<feature type="binding site" evidence="10">
    <location>
        <begin position="131"/>
        <end position="133"/>
    </location>
    <ligand>
        <name>2-[(2R,5Z)-2-carboxy-4-methylthiazol-5(2H)-ylidene]ethyl phosphate</name>
        <dbReference type="ChEBI" id="CHEBI:62899"/>
    </ligand>
</feature>
<dbReference type="InterPro" id="IPR013785">
    <property type="entry name" value="Aldolase_TIM"/>
</dbReference>
<evidence type="ECO:0000256" key="6">
    <source>
        <dbReference type="ARBA" id="ARBA00022977"/>
    </source>
</evidence>
<dbReference type="EMBL" id="JADOUF010000001">
    <property type="protein sequence ID" value="MBG6140117.1"/>
    <property type="molecule type" value="Genomic_DNA"/>
</dbReference>
<dbReference type="InterPro" id="IPR036206">
    <property type="entry name" value="ThiamineP_synth_sf"/>
</dbReference>
<keyword evidence="3 10" id="KW-0808">Transferase</keyword>
<name>A0A8J7KZ40_9ACTN</name>
<comment type="pathway">
    <text evidence="2 10 12">Cofactor biosynthesis; thiamine diphosphate biosynthesis; thiamine phosphate from 4-amino-2-methyl-5-diphosphomethylpyrimidine and 4-methyl-5-(2-phosphoethyl)-thiazole: step 1/1.</text>
</comment>
<keyword evidence="5 10" id="KW-0460">Magnesium</keyword>
<comment type="catalytic activity">
    <reaction evidence="7 10 11">
        <text>4-methyl-5-(2-phosphooxyethyl)-thiazole + 4-amino-2-methyl-5-(diphosphooxymethyl)pyrimidine + H(+) = thiamine phosphate + diphosphate</text>
        <dbReference type="Rhea" id="RHEA:22328"/>
        <dbReference type="ChEBI" id="CHEBI:15378"/>
        <dbReference type="ChEBI" id="CHEBI:33019"/>
        <dbReference type="ChEBI" id="CHEBI:37575"/>
        <dbReference type="ChEBI" id="CHEBI:57841"/>
        <dbReference type="ChEBI" id="CHEBI:58296"/>
        <dbReference type="EC" id="2.5.1.3"/>
    </reaction>
</comment>
<feature type="binding site" evidence="10">
    <location>
        <position position="67"/>
    </location>
    <ligand>
        <name>Mg(2+)</name>
        <dbReference type="ChEBI" id="CHEBI:18420"/>
    </ligand>
</feature>
<dbReference type="GO" id="GO:0004789">
    <property type="term" value="F:thiamine-phosphate diphosphorylase activity"/>
    <property type="evidence" value="ECO:0007669"/>
    <property type="project" value="UniProtKB-UniRule"/>
</dbReference>
<evidence type="ECO:0000256" key="1">
    <source>
        <dbReference type="ARBA" id="ARBA00003814"/>
    </source>
</evidence>
<dbReference type="GO" id="GO:0009229">
    <property type="term" value="P:thiamine diphosphate biosynthetic process"/>
    <property type="evidence" value="ECO:0007669"/>
    <property type="project" value="UniProtKB-UniRule"/>
</dbReference>
<dbReference type="Pfam" id="PF02581">
    <property type="entry name" value="TMP-TENI"/>
    <property type="match status" value="1"/>
</dbReference>
<comment type="caution">
    <text evidence="14">The sequence shown here is derived from an EMBL/GenBank/DDBJ whole genome shotgun (WGS) entry which is preliminary data.</text>
</comment>
<protein>
    <recommendedName>
        <fullName evidence="10">Thiamine-phosphate synthase</fullName>
        <shortName evidence="10">TP synthase</shortName>
        <shortName evidence="10">TPS</shortName>
        <ecNumber evidence="10">2.5.1.3</ecNumber>
    </recommendedName>
    <alternativeName>
        <fullName evidence="10">Thiamine-phosphate pyrophosphorylase</fullName>
        <shortName evidence="10">TMP pyrophosphorylase</shortName>
        <shortName evidence="10">TMP-PPase</shortName>
    </alternativeName>
</protein>
<organism evidence="14 15">
    <name type="scientific">Longispora fulva</name>
    <dbReference type="NCBI Taxonomy" id="619741"/>
    <lineage>
        <taxon>Bacteria</taxon>
        <taxon>Bacillati</taxon>
        <taxon>Actinomycetota</taxon>
        <taxon>Actinomycetes</taxon>
        <taxon>Micromonosporales</taxon>
        <taxon>Micromonosporaceae</taxon>
        <taxon>Longispora</taxon>
    </lineage>
</organism>
<dbReference type="GO" id="GO:0000287">
    <property type="term" value="F:magnesium ion binding"/>
    <property type="evidence" value="ECO:0007669"/>
    <property type="project" value="UniProtKB-UniRule"/>
</dbReference>
<evidence type="ECO:0000259" key="13">
    <source>
        <dbReference type="Pfam" id="PF02581"/>
    </source>
</evidence>
<evidence type="ECO:0000313" key="15">
    <source>
        <dbReference type="Proteomes" id="UP000622552"/>
    </source>
</evidence>
<dbReference type="HAMAP" id="MF_00097">
    <property type="entry name" value="TMP_synthase"/>
    <property type="match status" value="1"/>
</dbReference>
<evidence type="ECO:0000256" key="4">
    <source>
        <dbReference type="ARBA" id="ARBA00022723"/>
    </source>
</evidence>
<keyword evidence="6 10" id="KW-0784">Thiamine biosynthesis</keyword>
<evidence type="ECO:0000256" key="2">
    <source>
        <dbReference type="ARBA" id="ARBA00005165"/>
    </source>
</evidence>
<keyword evidence="4 10" id="KW-0479">Metal-binding</keyword>
<dbReference type="UniPathway" id="UPA00060">
    <property type="reaction ID" value="UER00141"/>
</dbReference>
<dbReference type="CDD" id="cd00564">
    <property type="entry name" value="TMP_TenI"/>
    <property type="match status" value="1"/>
</dbReference>
<feature type="binding site" evidence="10">
    <location>
        <begin position="33"/>
        <end position="37"/>
    </location>
    <ligand>
        <name>4-amino-2-methyl-5-(diphosphooxymethyl)pyrimidine</name>
        <dbReference type="ChEBI" id="CHEBI:57841"/>
    </ligand>
</feature>
<comment type="catalytic activity">
    <reaction evidence="8 10 11">
        <text>2-(2-carboxy-4-methylthiazol-5-yl)ethyl phosphate + 4-amino-2-methyl-5-(diphosphooxymethyl)pyrimidine + 2 H(+) = thiamine phosphate + CO2 + diphosphate</text>
        <dbReference type="Rhea" id="RHEA:47848"/>
        <dbReference type="ChEBI" id="CHEBI:15378"/>
        <dbReference type="ChEBI" id="CHEBI:16526"/>
        <dbReference type="ChEBI" id="CHEBI:33019"/>
        <dbReference type="ChEBI" id="CHEBI:37575"/>
        <dbReference type="ChEBI" id="CHEBI:57841"/>
        <dbReference type="ChEBI" id="CHEBI:62890"/>
        <dbReference type="EC" id="2.5.1.3"/>
    </reaction>
</comment>
<feature type="binding site" evidence="10">
    <location>
        <position position="105"/>
    </location>
    <ligand>
        <name>4-amino-2-methyl-5-(diphosphooxymethyl)pyrimidine</name>
        <dbReference type="ChEBI" id="CHEBI:57841"/>
    </ligand>
</feature>
<dbReference type="SUPFAM" id="SSF51391">
    <property type="entry name" value="Thiamin phosphate synthase"/>
    <property type="match status" value="1"/>
</dbReference>
<evidence type="ECO:0000256" key="10">
    <source>
        <dbReference type="HAMAP-Rule" id="MF_00097"/>
    </source>
</evidence>
<keyword evidence="15" id="KW-1185">Reference proteome</keyword>
<dbReference type="Gene3D" id="3.20.20.70">
    <property type="entry name" value="Aldolase class I"/>
    <property type="match status" value="1"/>
</dbReference>
<comment type="catalytic activity">
    <reaction evidence="9 10 11">
        <text>2-[(2R,5Z)-2-carboxy-4-methylthiazol-5(2H)-ylidene]ethyl phosphate + 4-amino-2-methyl-5-(diphosphooxymethyl)pyrimidine + 2 H(+) = thiamine phosphate + CO2 + diphosphate</text>
        <dbReference type="Rhea" id="RHEA:47844"/>
        <dbReference type="ChEBI" id="CHEBI:15378"/>
        <dbReference type="ChEBI" id="CHEBI:16526"/>
        <dbReference type="ChEBI" id="CHEBI:33019"/>
        <dbReference type="ChEBI" id="CHEBI:37575"/>
        <dbReference type="ChEBI" id="CHEBI:57841"/>
        <dbReference type="ChEBI" id="CHEBI:62899"/>
        <dbReference type="EC" id="2.5.1.3"/>
    </reaction>
</comment>
<feature type="binding site" evidence="10">
    <location>
        <position position="66"/>
    </location>
    <ligand>
        <name>4-amino-2-methyl-5-(diphosphooxymethyl)pyrimidine</name>
        <dbReference type="ChEBI" id="CHEBI:57841"/>
    </ligand>
</feature>
<evidence type="ECO:0000256" key="11">
    <source>
        <dbReference type="RuleBase" id="RU003826"/>
    </source>
</evidence>
<feature type="binding site" evidence="10">
    <location>
        <position position="161"/>
    </location>
    <ligand>
        <name>2-[(2R,5Z)-2-carboxy-4-methylthiazol-5(2H)-ylidene]ethyl phosphate</name>
        <dbReference type="ChEBI" id="CHEBI:62899"/>
    </ligand>
</feature>
<dbReference type="RefSeq" id="WP_197006693.1">
    <property type="nucleotide sequence ID" value="NZ_BONS01000006.1"/>
</dbReference>
<dbReference type="GO" id="GO:0005737">
    <property type="term" value="C:cytoplasm"/>
    <property type="evidence" value="ECO:0007669"/>
    <property type="project" value="TreeGrafter"/>
</dbReference>
<comment type="function">
    <text evidence="1 10">Condenses 4-methyl-5-(beta-hydroxyethyl)thiazole monophosphate (THZ-P) and 2-methyl-4-amino-5-hydroxymethyl pyrimidine pyrophosphate (HMP-PP) to form thiamine monophosphate (TMP).</text>
</comment>
<evidence type="ECO:0000256" key="12">
    <source>
        <dbReference type="RuleBase" id="RU004253"/>
    </source>
</evidence>
<proteinExistence type="inferred from homology"/>
<gene>
    <name evidence="10" type="primary">thiE</name>
    <name evidence="14" type="ORF">IW245_006311</name>
</gene>
<comment type="caution">
    <text evidence="10">Lacks conserved residue(s) required for the propagation of feature annotation.</text>
</comment>
<feature type="binding site" evidence="10">
    <location>
        <position position="134"/>
    </location>
    <ligand>
        <name>4-amino-2-methyl-5-(diphosphooxymethyl)pyrimidine</name>
        <dbReference type="ChEBI" id="CHEBI:57841"/>
    </ligand>
</feature>
<accession>A0A8J7KZ40</accession>
<evidence type="ECO:0000256" key="8">
    <source>
        <dbReference type="ARBA" id="ARBA00047851"/>
    </source>
</evidence>
<dbReference type="Proteomes" id="UP000622552">
    <property type="component" value="Unassembled WGS sequence"/>
</dbReference>
<reference evidence="14" key="1">
    <citation type="submission" date="2020-11" db="EMBL/GenBank/DDBJ databases">
        <title>Sequencing the genomes of 1000 actinobacteria strains.</title>
        <authorList>
            <person name="Klenk H.-P."/>
        </authorList>
    </citation>
    <scope>NUCLEOTIDE SEQUENCE</scope>
    <source>
        <strain evidence="14">DSM 45356</strain>
    </source>
</reference>
<evidence type="ECO:0000256" key="9">
    <source>
        <dbReference type="ARBA" id="ARBA00047883"/>
    </source>
</evidence>
<feature type="domain" description="Thiamine phosphate synthase/TenI" evidence="13">
    <location>
        <begin position="8"/>
        <end position="184"/>
    </location>
</feature>
<dbReference type="PANTHER" id="PTHR20857">
    <property type="entry name" value="THIAMINE-PHOSPHATE PYROPHOSPHORYLASE"/>
    <property type="match status" value="1"/>
</dbReference>
<evidence type="ECO:0000256" key="3">
    <source>
        <dbReference type="ARBA" id="ARBA00022679"/>
    </source>
</evidence>
<evidence type="ECO:0000256" key="5">
    <source>
        <dbReference type="ARBA" id="ARBA00022842"/>
    </source>
</evidence>
<dbReference type="GO" id="GO:0009228">
    <property type="term" value="P:thiamine biosynthetic process"/>
    <property type="evidence" value="ECO:0007669"/>
    <property type="project" value="UniProtKB-KW"/>
</dbReference>
<dbReference type="NCBIfam" id="TIGR00693">
    <property type="entry name" value="thiE"/>
    <property type="match status" value="1"/>
</dbReference>
<sequence length="202" mass="20432">MLGRLHVLTDARPGRDAVAVARAALAAGAPLFQVRVEDGVHDRDFLDFAAEVRALCRVYGATCLINDRVDIALAVQADGVHLGAFDLPVSVARRLLGSSAIIGATSRDAAGARAALVDGADYVGVGPCYHTSTKDGLPDPIGPAGLELAAHVGLPAIAIGGVTLERVPELLEAGAYGVAVVGAVNSADDPGVATKALLKALS</sequence>
<feature type="binding site" evidence="10">
    <location>
        <position position="86"/>
    </location>
    <ligand>
        <name>Mg(2+)</name>
        <dbReference type="ChEBI" id="CHEBI:18420"/>
    </ligand>
</feature>
<evidence type="ECO:0000313" key="14">
    <source>
        <dbReference type="EMBL" id="MBG6140117.1"/>
    </source>
</evidence>
<dbReference type="InterPro" id="IPR022998">
    <property type="entry name" value="ThiamineP_synth_TenI"/>
</dbReference>
<dbReference type="EC" id="2.5.1.3" evidence="10"/>
<dbReference type="PANTHER" id="PTHR20857:SF15">
    <property type="entry name" value="THIAMINE-PHOSPHATE SYNTHASE"/>
    <property type="match status" value="1"/>
</dbReference>
<dbReference type="AlphaFoldDB" id="A0A8J7KZ40"/>
<evidence type="ECO:0000256" key="7">
    <source>
        <dbReference type="ARBA" id="ARBA00047334"/>
    </source>
</evidence>
<comment type="cofactor">
    <cofactor evidence="10">
        <name>Mg(2+)</name>
        <dbReference type="ChEBI" id="CHEBI:18420"/>
    </cofactor>
    <text evidence="10">Binds 1 Mg(2+) ion per subunit.</text>
</comment>
<dbReference type="InterPro" id="IPR034291">
    <property type="entry name" value="TMP_synthase"/>
</dbReference>
<comment type="similarity">
    <text evidence="10 11">Belongs to the thiamine-phosphate synthase family.</text>
</comment>